<dbReference type="InterPro" id="IPR012338">
    <property type="entry name" value="Beta-lactam/transpept-like"/>
</dbReference>
<keyword evidence="1" id="KW-1133">Transmembrane helix</keyword>
<dbReference type="InterPro" id="IPR001460">
    <property type="entry name" value="PCN-bd_Tpept"/>
</dbReference>
<dbReference type="InterPro" id="IPR050515">
    <property type="entry name" value="Beta-lactam/transpept"/>
</dbReference>
<dbReference type="STRING" id="858215.Thexy_1151"/>
<dbReference type="Gene3D" id="3.90.1310.10">
    <property type="entry name" value="Penicillin-binding protein 2a (Domain 2)"/>
    <property type="match status" value="1"/>
</dbReference>
<dbReference type="GO" id="GO:0008658">
    <property type="term" value="F:penicillin binding"/>
    <property type="evidence" value="ECO:0007669"/>
    <property type="project" value="InterPro"/>
</dbReference>
<dbReference type="KEGG" id="txy:Thexy_1151"/>
<dbReference type="EMBL" id="CP002739">
    <property type="protein sequence ID" value="AEF17184.1"/>
    <property type="molecule type" value="Genomic_DNA"/>
</dbReference>
<accession>F6BL00</accession>
<sequence>MNRKNLRFIVLNIITTFLILSLLIRLFYIQYVKGETYAKIAVDQKIQSLNLDKKRGEIYDRNLIPFTDRTSTKYVYAIPGLIINKKNASEIINKLTGISESEIYGNLNEGKDILSYKVRYTYDGNLPVGIFILNIPQRYDSNSLARHIIGYSGSANYGLEDTFNKILSTNGYDSIAVFKDNNNDYLKGLGVKIRSTDKNVYSIQTTLDYHIQKAVENILDKNNINGAAVVLSVKNGDILAMASRPNYDQNKVSDYLNSKNEELLNKAVMDYPPGSIFKIIVASAALENKKVNIYDNFIDEPYINIDGVVYHNFMDESNGLINMIKAFEVSSNTTFIKIGQKTGGSDIIEMAKKFGITKDDNLPIEEQIGTLPSLENTLGAGIGNLSIGQGDVTMTPLQAADVAATIANDGIRNVPNLLKAIIDENGNIVENLHKADSYRVISESTAESVKEMMRDVVVNGTGKNAETEYKSAGKTGSAEVNREKNIYHAWFTGFVPYDEPVYAISVFVKNGDIGGIKAAPIFKQIAEEIMKYYK</sequence>
<keyword evidence="1" id="KW-0472">Membrane</keyword>
<dbReference type="AlphaFoldDB" id="F6BL00"/>
<dbReference type="Pfam" id="PF00905">
    <property type="entry name" value="Transpeptidase"/>
    <property type="match status" value="1"/>
</dbReference>
<organism evidence="3 4">
    <name type="scientific">Thermoanaerobacterium xylanolyticum (strain ATCC 49914 / DSM 7097 / LX-11)</name>
    <dbReference type="NCBI Taxonomy" id="858215"/>
    <lineage>
        <taxon>Bacteria</taxon>
        <taxon>Bacillati</taxon>
        <taxon>Bacillota</taxon>
        <taxon>Clostridia</taxon>
        <taxon>Thermoanaerobacterales</taxon>
        <taxon>Thermoanaerobacteraceae</taxon>
        <taxon>Thermoanaerobacterium</taxon>
    </lineage>
</organism>
<reference evidence="3" key="1">
    <citation type="submission" date="2011-05" db="EMBL/GenBank/DDBJ databases">
        <title>Complete sequence of Thermoanaerobacterium xylanolyticum LX-11.</title>
        <authorList>
            <consortium name="US DOE Joint Genome Institute"/>
            <person name="Lucas S."/>
            <person name="Han J."/>
            <person name="Lapidus A."/>
            <person name="Cheng J.-F."/>
            <person name="Goodwin L."/>
            <person name="Pitluck S."/>
            <person name="Peters L."/>
            <person name="Mikhailova N."/>
            <person name="Lu M."/>
            <person name="Han C."/>
            <person name="Tapia R."/>
            <person name="Land M."/>
            <person name="Hauser L."/>
            <person name="Kyrpides N."/>
            <person name="Ivanova N."/>
            <person name="Pagani I."/>
            <person name="Hemme C."/>
            <person name="Woyke T."/>
        </authorList>
    </citation>
    <scope>NUCLEOTIDE SEQUENCE</scope>
    <source>
        <strain evidence="3">LX-11</strain>
    </source>
</reference>
<dbReference type="GO" id="GO:0071972">
    <property type="term" value="F:peptidoglycan L,D-transpeptidase activity"/>
    <property type="evidence" value="ECO:0007669"/>
    <property type="project" value="TreeGrafter"/>
</dbReference>
<dbReference type="InterPro" id="IPR036138">
    <property type="entry name" value="PBP_dimer_sf"/>
</dbReference>
<dbReference type="Gene3D" id="3.40.710.10">
    <property type="entry name" value="DD-peptidase/beta-lactamase superfamily"/>
    <property type="match status" value="1"/>
</dbReference>
<feature type="domain" description="Penicillin-binding protein transpeptidase" evidence="2">
    <location>
        <begin position="226"/>
        <end position="526"/>
    </location>
</feature>
<dbReference type="SUPFAM" id="SSF56519">
    <property type="entry name" value="Penicillin binding protein dimerisation domain"/>
    <property type="match status" value="1"/>
</dbReference>
<keyword evidence="4" id="KW-1185">Reference proteome</keyword>
<dbReference type="HOGENOM" id="CLU_009289_6_3_9"/>
<dbReference type="PANTHER" id="PTHR30627:SF24">
    <property type="entry name" value="PENICILLIN-BINDING PROTEIN 4B"/>
    <property type="match status" value="1"/>
</dbReference>
<proteinExistence type="predicted"/>
<evidence type="ECO:0000313" key="4">
    <source>
        <dbReference type="Proteomes" id="UP000007239"/>
    </source>
</evidence>
<protein>
    <submittedName>
        <fullName evidence="3">Penicillin-binding protein transpeptidase</fullName>
    </submittedName>
</protein>
<dbReference type="Proteomes" id="UP000007239">
    <property type="component" value="Chromosome"/>
</dbReference>
<dbReference type="PANTHER" id="PTHR30627">
    <property type="entry name" value="PEPTIDOGLYCAN D,D-TRANSPEPTIDASE"/>
    <property type="match status" value="1"/>
</dbReference>
<gene>
    <name evidence="3" type="ordered locus">Thexy_1151</name>
</gene>
<dbReference type="SUPFAM" id="SSF56601">
    <property type="entry name" value="beta-lactamase/transpeptidase-like"/>
    <property type="match status" value="1"/>
</dbReference>
<dbReference type="GO" id="GO:0071555">
    <property type="term" value="P:cell wall organization"/>
    <property type="evidence" value="ECO:0007669"/>
    <property type="project" value="TreeGrafter"/>
</dbReference>
<name>F6BL00_THEXL</name>
<dbReference type="RefSeq" id="WP_013787926.1">
    <property type="nucleotide sequence ID" value="NC_015555.1"/>
</dbReference>
<evidence type="ECO:0000313" key="3">
    <source>
        <dbReference type="EMBL" id="AEF17184.1"/>
    </source>
</evidence>
<evidence type="ECO:0000259" key="2">
    <source>
        <dbReference type="Pfam" id="PF00905"/>
    </source>
</evidence>
<evidence type="ECO:0000256" key="1">
    <source>
        <dbReference type="SAM" id="Phobius"/>
    </source>
</evidence>
<keyword evidence="1" id="KW-0812">Transmembrane</keyword>
<dbReference type="GO" id="GO:0005886">
    <property type="term" value="C:plasma membrane"/>
    <property type="evidence" value="ECO:0007669"/>
    <property type="project" value="TreeGrafter"/>
</dbReference>
<dbReference type="eggNOG" id="COG0768">
    <property type="taxonomic scope" value="Bacteria"/>
</dbReference>
<feature type="transmembrane region" description="Helical" evidence="1">
    <location>
        <begin position="9"/>
        <end position="28"/>
    </location>
</feature>